<comment type="similarity">
    <text evidence="1 5">Belongs to the 5-formyltetrahydrofolate cyclo-ligase family.</text>
</comment>
<accession>A0A1W7ABY9</accession>
<reference evidence="6 7" key="1">
    <citation type="journal article" date="2017" name="Int. J. Syst. Evol. Microbiol.">
        <title>Macrococcus canis sp. nov., a skin bacterium associated with infections in dogs.</title>
        <authorList>
            <person name="Gobeli Brawand S."/>
            <person name="Cotting K."/>
            <person name="Gomez-Sanz E."/>
            <person name="Collaud A."/>
            <person name="Thomann A."/>
            <person name="Brodard I."/>
            <person name="Rodriguez-Campos S."/>
            <person name="Strauss C."/>
            <person name="Perreten V."/>
        </authorList>
    </citation>
    <scope>NUCLEOTIDE SEQUENCE [LARGE SCALE GENOMIC DNA]</scope>
    <source>
        <strain evidence="6 7">KM45013</strain>
    </source>
</reference>
<proteinExistence type="inferred from homology"/>
<keyword evidence="2 4" id="KW-0547">Nucleotide-binding</keyword>
<dbReference type="EMBL" id="CP021059">
    <property type="protein sequence ID" value="ARQ07119.1"/>
    <property type="molecule type" value="Genomic_DNA"/>
</dbReference>
<dbReference type="InterPro" id="IPR002698">
    <property type="entry name" value="FTHF_cligase"/>
</dbReference>
<keyword evidence="3 4" id="KW-0067">ATP-binding</keyword>
<dbReference type="STRING" id="1855823.MCCS_14780"/>
<feature type="binding site" evidence="4">
    <location>
        <begin position="7"/>
        <end position="11"/>
    </location>
    <ligand>
        <name>ATP</name>
        <dbReference type="ChEBI" id="CHEBI:30616"/>
    </ligand>
</feature>
<dbReference type="SUPFAM" id="SSF100950">
    <property type="entry name" value="NagB/RpiA/CoA transferase-like"/>
    <property type="match status" value="1"/>
</dbReference>
<evidence type="ECO:0000256" key="4">
    <source>
        <dbReference type="PIRSR" id="PIRSR006806-1"/>
    </source>
</evidence>
<evidence type="ECO:0000256" key="1">
    <source>
        <dbReference type="ARBA" id="ARBA00010638"/>
    </source>
</evidence>
<keyword evidence="6" id="KW-0436">Ligase</keyword>
<keyword evidence="5" id="KW-0460">Magnesium</keyword>
<feature type="binding site" evidence="4">
    <location>
        <position position="56"/>
    </location>
    <ligand>
        <name>substrate</name>
    </ligand>
</feature>
<gene>
    <name evidence="6" type="ORF">MCCS_14780</name>
</gene>
<dbReference type="Pfam" id="PF01812">
    <property type="entry name" value="5-FTHF_cyc-lig"/>
    <property type="match status" value="1"/>
</dbReference>
<keyword evidence="7" id="KW-1185">Reference proteome</keyword>
<dbReference type="GO" id="GO:0035999">
    <property type="term" value="P:tetrahydrofolate interconversion"/>
    <property type="evidence" value="ECO:0007669"/>
    <property type="project" value="TreeGrafter"/>
</dbReference>
<dbReference type="Proteomes" id="UP000194154">
    <property type="component" value="Chromosome"/>
</dbReference>
<name>A0A1W7ABY9_9STAP</name>
<dbReference type="AlphaFoldDB" id="A0A1W7ABY9"/>
<dbReference type="GO" id="GO:0005524">
    <property type="term" value="F:ATP binding"/>
    <property type="evidence" value="ECO:0007669"/>
    <property type="project" value="UniProtKB-KW"/>
</dbReference>
<comment type="cofactor">
    <cofactor evidence="5">
        <name>Mg(2+)</name>
        <dbReference type="ChEBI" id="CHEBI:18420"/>
    </cofactor>
</comment>
<evidence type="ECO:0000256" key="2">
    <source>
        <dbReference type="ARBA" id="ARBA00022741"/>
    </source>
</evidence>
<dbReference type="EC" id="6.3.3.2" evidence="5"/>
<dbReference type="Gene3D" id="3.40.50.10420">
    <property type="entry name" value="NagB/RpiA/CoA transferase-like"/>
    <property type="match status" value="1"/>
</dbReference>
<dbReference type="GO" id="GO:0030272">
    <property type="term" value="F:5-formyltetrahydrofolate cyclo-ligase activity"/>
    <property type="evidence" value="ECO:0007669"/>
    <property type="project" value="UniProtKB-EC"/>
</dbReference>
<dbReference type="PANTHER" id="PTHR23407">
    <property type="entry name" value="ATPASE INHIBITOR/5-FORMYLTETRAHYDROFOLATE CYCLO-LIGASE"/>
    <property type="match status" value="1"/>
</dbReference>
<feature type="binding site" evidence="4">
    <location>
        <begin position="132"/>
        <end position="140"/>
    </location>
    <ligand>
        <name>ATP</name>
        <dbReference type="ChEBI" id="CHEBI:30616"/>
    </ligand>
</feature>
<evidence type="ECO:0000256" key="5">
    <source>
        <dbReference type="RuleBase" id="RU361279"/>
    </source>
</evidence>
<dbReference type="GO" id="GO:0009396">
    <property type="term" value="P:folic acid-containing compound biosynthetic process"/>
    <property type="evidence" value="ECO:0007669"/>
    <property type="project" value="TreeGrafter"/>
</dbReference>
<organism evidence="6 7">
    <name type="scientific">Macrococcoides canis</name>
    <dbReference type="NCBI Taxonomy" id="1855823"/>
    <lineage>
        <taxon>Bacteria</taxon>
        <taxon>Bacillati</taxon>
        <taxon>Bacillota</taxon>
        <taxon>Bacilli</taxon>
        <taxon>Bacillales</taxon>
        <taxon>Staphylococcaceae</taxon>
        <taxon>Macrococcoides</taxon>
    </lineage>
</organism>
<feature type="binding site" evidence="4">
    <location>
        <position position="51"/>
    </location>
    <ligand>
        <name>substrate</name>
    </ligand>
</feature>
<dbReference type="RefSeq" id="WP_086042740.1">
    <property type="nucleotide sequence ID" value="NZ_CP073808.1"/>
</dbReference>
<keyword evidence="5" id="KW-0479">Metal-binding</keyword>
<dbReference type="PANTHER" id="PTHR23407:SF1">
    <property type="entry name" value="5-FORMYLTETRAHYDROFOLATE CYCLO-LIGASE"/>
    <property type="match status" value="1"/>
</dbReference>
<protein>
    <recommendedName>
        <fullName evidence="5">5-formyltetrahydrofolate cyclo-ligase</fullName>
        <ecNumber evidence="5">6.3.3.2</ecNumber>
    </recommendedName>
</protein>
<evidence type="ECO:0000313" key="6">
    <source>
        <dbReference type="EMBL" id="ARQ07119.1"/>
    </source>
</evidence>
<dbReference type="KEGG" id="mcak:MCCS_14780"/>
<dbReference type="NCBIfam" id="TIGR02727">
    <property type="entry name" value="MTHFS_bact"/>
    <property type="match status" value="1"/>
</dbReference>
<comment type="catalytic activity">
    <reaction evidence="5">
        <text>(6S)-5-formyl-5,6,7,8-tetrahydrofolate + ATP = (6R)-5,10-methenyltetrahydrofolate + ADP + phosphate</text>
        <dbReference type="Rhea" id="RHEA:10488"/>
        <dbReference type="ChEBI" id="CHEBI:30616"/>
        <dbReference type="ChEBI" id="CHEBI:43474"/>
        <dbReference type="ChEBI" id="CHEBI:57455"/>
        <dbReference type="ChEBI" id="CHEBI:57457"/>
        <dbReference type="ChEBI" id="CHEBI:456216"/>
        <dbReference type="EC" id="6.3.3.2"/>
    </reaction>
</comment>
<dbReference type="GO" id="GO:0046872">
    <property type="term" value="F:metal ion binding"/>
    <property type="evidence" value="ECO:0007669"/>
    <property type="project" value="UniProtKB-KW"/>
</dbReference>
<sequence>MGDDMTKKELRKSTINQLKSLTDKYAKENLIIEKLMQHQQFKNAQSIGITLSMDHEIDTRFIIRYAQLLGKTVFVPKCDYSKKQMYFTYYTSPDDMVKDSFGIDVMKHDDGKNEQPELLIVPGVRFNESGYRIGYGGGYYDKYLSTFEGHTISLVFEVQMGDVIIEPHDIPVAYIITEEREWHTGTKQ</sequence>
<evidence type="ECO:0000256" key="3">
    <source>
        <dbReference type="ARBA" id="ARBA00022840"/>
    </source>
</evidence>
<dbReference type="InterPro" id="IPR024185">
    <property type="entry name" value="FTHF_cligase-like_sf"/>
</dbReference>
<evidence type="ECO:0000313" key="7">
    <source>
        <dbReference type="Proteomes" id="UP000194154"/>
    </source>
</evidence>
<dbReference type="InterPro" id="IPR037171">
    <property type="entry name" value="NagB/RpiA_transferase-like"/>
</dbReference>
<dbReference type="PIRSF" id="PIRSF006806">
    <property type="entry name" value="FTHF_cligase"/>
    <property type="match status" value="1"/>
</dbReference>